<evidence type="ECO:0000313" key="4">
    <source>
        <dbReference type="WBParaSite" id="Csp11.Scaffold628.g7453.t1"/>
    </source>
</evidence>
<dbReference type="InterPro" id="IPR044285">
    <property type="entry name" value="PWP1"/>
</dbReference>
<dbReference type="Proteomes" id="UP000095282">
    <property type="component" value="Unplaced"/>
</dbReference>
<keyword evidence="3" id="KW-1185">Reference proteome</keyword>
<feature type="compositionally biased region" description="Polar residues" evidence="2">
    <location>
        <begin position="40"/>
        <end position="95"/>
    </location>
</feature>
<feature type="compositionally biased region" description="Acidic residues" evidence="2">
    <location>
        <begin position="883"/>
        <end position="895"/>
    </location>
</feature>
<sequence>MESDMNTANQLFQCSSSLPTKPVPEFLFAHRENTEESSTRHSSNQSIRDTSGKKLSNGTQNNLSTLSILSQEPNSRKTSSQLENGNKINGVSHTPNAHPKTNGIEKQEKQQRLDSSDSELFSSEDEEPRAQSPSVQNHEDEPFFPMIDDIPTISTKHPWETEKQYRDRLVNEKKEFEDEEREREEERQAILEAEREAERKREEEAKARAILLSKHTPVMRELARRKRRLELKSKISSLPPPFYNSMKPLKRVILTGKQFDDTMRIALEITNPDPECDINEVSDYEEFYREKEACLPCKHELKENKQEKEYVQWLKSVSEENQMFFAKSLNSTCSAFQLAHLDSYSTDAEKAQKTAVHMVEFIKTFYFIKWEDLLLADNEFMLKEIYALWQDYRKKRPRVCRTHYRDYQFRFFASSIATKMKQHLLMEETPSTRQSLLSYDWLHLKPCVNTLDDGLNSVDEMLDTVVYRNPNWNIDEKKAANRYWDMFGDVPLHIETSESVIVPPSSEDQLEIIDDSNYFTKKMIKNSMYNARNYEIKLAYTKKKKPVDLFGVQDRTKKVLNREWQMRLDKMVNETRNVDLSTSSFRVNPYNKLIYTADEKHPWPVCQFDMGDHYVTVQPMISKRYEELKSRVRRKFTFRRGEKAHCVSKHVEITTDQLRKLPSFKKFEPKLQKATDFKNMISNHFKVVDRPIVESRHEIYPIIEEDEEADLVIYLLENEPLENGKPRLDPEDVFAVRRELRGYKDREAYILMMEDRYRKQLESNEKREADKMKIMKKHWMPELRKKIGVARKVIEIGRLLVEEDVRKWMEYQYELSFARKTFRNKSWITRKQMKRNVPPEWHETIDMIDFNEPVSPPRYAKPLPPLKTDEYTPGPPAYNSSSDSEDYDEDDEKPEDDTFIQYETQPDLPYVAARLQMDIREKVEMADELADDEWEYSDDSSVSSWFNNDTDDIMNRLINPDYIDEHMIMKEKLKGALGKKLWEVLEERRSPEPSDDEEENTSLEMMINKEDNEHKRVEIDLMKSNNQSNDIGNSDGKRRKELTKKEMEHDYENYNKRDERKTEMEQVRWFLKKFALDHSYTSEPYAWNDELRDAIICLHENELRRISNRLHKQVREEYELTTNQEDAIVDIIPVDENGLQYKLINFLLFRKDGECFGDSYNEANECRKILNPIQQYEMFLERKALTN</sequence>
<dbReference type="PANTHER" id="PTHR14091">
    <property type="entry name" value="PERIODIC TRYPTOPHAN PROTEIN 1"/>
    <property type="match status" value="1"/>
</dbReference>
<dbReference type="eggNOG" id="KOG0269">
    <property type="taxonomic scope" value="Eukaryota"/>
</dbReference>
<organism evidence="3 4">
    <name type="scientific">Caenorhabditis tropicalis</name>
    <dbReference type="NCBI Taxonomy" id="1561998"/>
    <lineage>
        <taxon>Eukaryota</taxon>
        <taxon>Metazoa</taxon>
        <taxon>Ecdysozoa</taxon>
        <taxon>Nematoda</taxon>
        <taxon>Chromadorea</taxon>
        <taxon>Rhabditida</taxon>
        <taxon>Rhabditina</taxon>
        <taxon>Rhabditomorpha</taxon>
        <taxon>Rhabditoidea</taxon>
        <taxon>Rhabditidae</taxon>
        <taxon>Peloderinae</taxon>
        <taxon>Caenorhabditis</taxon>
    </lineage>
</organism>
<evidence type="ECO:0000256" key="2">
    <source>
        <dbReference type="SAM" id="MobiDB-lite"/>
    </source>
</evidence>
<evidence type="ECO:0000313" key="3">
    <source>
        <dbReference type="Proteomes" id="UP000095282"/>
    </source>
</evidence>
<feature type="compositionally biased region" description="Basic and acidic residues" evidence="2">
    <location>
        <begin position="103"/>
        <end position="115"/>
    </location>
</feature>
<keyword evidence="1" id="KW-0175">Coiled coil</keyword>
<feature type="region of interest" description="Disordered" evidence="2">
    <location>
        <begin position="853"/>
        <end position="895"/>
    </location>
</feature>
<dbReference type="STRING" id="1561998.A0A1I7TMQ4"/>
<name>A0A1I7TMQ4_9PELO</name>
<accession>A0A1I7TMQ4</accession>
<protein>
    <submittedName>
        <fullName evidence="4">Protein CASC1</fullName>
    </submittedName>
</protein>
<dbReference type="AlphaFoldDB" id="A0A1I7TMQ4"/>
<feature type="compositionally biased region" description="Basic and acidic residues" evidence="2">
    <location>
        <begin position="28"/>
        <end position="39"/>
    </location>
</feature>
<feature type="coiled-coil region" evidence="1">
    <location>
        <begin position="162"/>
        <end position="210"/>
    </location>
</feature>
<dbReference type="GO" id="GO:0005634">
    <property type="term" value="C:nucleus"/>
    <property type="evidence" value="ECO:0007669"/>
    <property type="project" value="TreeGrafter"/>
</dbReference>
<proteinExistence type="predicted"/>
<dbReference type="GO" id="GO:0006364">
    <property type="term" value="P:rRNA processing"/>
    <property type="evidence" value="ECO:0007669"/>
    <property type="project" value="InterPro"/>
</dbReference>
<evidence type="ECO:0000256" key="1">
    <source>
        <dbReference type="SAM" id="Coils"/>
    </source>
</evidence>
<dbReference type="WBParaSite" id="Csp11.Scaffold628.g7453.t1">
    <property type="protein sequence ID" value="Csp11.Scaffold628.g7453.t1"/>
    <property type="gene ID" value="Csp11.Scaffold628.g7453"/>
</dbReference>
<feature type="coiled-coil region" evidence="1">
    <location>
        <begin position="1007"/>
        <end position="1057"/>
    </location>
</feature>
<reference evidence="4" key="1">
    <citation type="submission" date="2016-11" db="UniProtKB">
        <authorList>
            <consortium name="WormBaseParasite"/>
        </authorList>
    </citation>
    <scope>IDENTIFICATION</scope>
</reference>
<feature type="region of interest" description="Disordered" evidence="2">
    <location>
        <begin position="1"/>
        <end position="159"/>
    </location>
</feature>
<dbReference type="PANTHER" id="PTHR14091:SF1">
    <property type="entry name" value="GATOR COMPLEX PROTEIN WDR24"/>
    <property type="match status" value="1"/>
</dbReference>
<feature type="compositionally biased region" description="Polar residues" evidence="2">
    <location>
        <begin position="1"/>
        <end position="19"/>
    </location>
</feature>